<name>A0AAD5BQY7_AMBAR</name>
<organism evidence="1 2">
    <name type="scientific">Ambrosia artemisiifolia</name>
    <name type="common">Common ragweed</name>
    <dbReference type="NCBI Taxonomy" id="4212"/>
    <lineage>
        <taxon>Eukaryota</taxon>
        <taxon>Viridiplantae</taxon>
        <taxon>Streptophyta</taxon>
        <taxon>Embryophyta</taxon>
        <taxon>Tracheophyta</taxon>
        <taxon>Spermatophyta</taxon>
        <taxon>Magnoliopsida</taxon>
        <taxon>eudicotyledons</taxon>
        <taxon>Gunneridae</taxon>
        <taxon>Pentapetalae</taxon>
        <taxon>asterids</taxon>
        <taxon>campanulids</taxon>
        <taxon>Asterales</taxon>
        <taxon>Asteraceae</taxon>
        <taxon>Asteroideae</taxon>
        <taxon>Heliantheae alliance</taxon>
        <taxon>Heliantheae</taxon>
        <taxon>Ambrosia</taxon>
    </lineage>
</organism>
<gene>
    <name evidence="1" type="ORF">M8C21_010184</name>
</gene>
<feature type="non-terminal residue" evidence="1">
    <location>
        <position position="1"/>
    </location>
</feature>
<dbReference type="Proteomes" id="UP001206925">
    <property type="component" value="Unassembled WGS sequence"/>
</dbReference>
<keyword evidence="2" id="KW-1185">Reference proteome</keyword>
<dbReference type="AlphaFoldDB" id="A0AAD5BQY7"/>
<protein>
    <submittedName>
        <fullName evidence="1">Uncharacterized protein</fullName>
    </submittedName>
</protein>
<dbReference type="EMBL" id="JAMZMK010011301">
    <property type="protein sequence ID" value="KAI7727895.1"/>
    <property type="molecule type" value="Genomic_DNA"/>
</dbReference>
<sequence length="123" mass="14083">MSYYKPNGPEVYTIQTMVVFIFTNHRTAVVCSVLYSSMATSSFRFTLSPLIHTQNTSKLLFSISNLKTKSLKILRFSSLTTPTETLAPPNRWEPYRKKKVVMRVGYVGTDYRGLQMQKDDSIS</sequence>
<comment type="caution">
    <text evidence="1">The sequence shown here is derived from an EMBL/GenBank/DDBJ whole genome shotgun (WGS) entry which is preliminary data.</text>
</comment>
<proteinExistence type="predicted"/>
<accession>A0AAD5BQY7</accession>
<evidence type="ECO:0000313" key="2">
    <source>
        <dbReference type="Proteomes" id="UP001206925"/>
    </source>
</evidence>
<evidence type="ECO:0000313" key="1">
    <source>
        <dbReference type="EMBL" id="KAI7727895.1"/>
    </source>
</evidence>
<reference evidence="1" key="1">
    <citation type="submission" date="2022-06" db="EMBL/GenBank/DDBJ databases">
        <title>Uncovering the hologenomic basis of an extraordinary plant invasion.</title>
        <authorList>
            <person name="Bieker V.C."/>
            <person name="Martin M.D."/>
            <person name="Gilbert T."/>
            <person name="Hodgins K."/>
            <person name="Battlay P."/>
            <person name="Petersen B."/>
            <person name="Wilson J."/>
        </authorList>
    </citation>
    <scope>NUCLEOTIDE SEQUENCE</scope>
    <source>
        <strain evidence="1">AA19_3_7</strain>
        <tissue evidence="1">Leaf</tissue>
    </source>
</reference>